<sequence>MIQVKTPGNLESTSNDLSPVQKSKDSIILMERSTKMILEGIAWKSPEVLPQIRPTSDSLNELSTTGDSSPGQGVHLTEISKHFNGGITGERISGDVAGAPASKEEQRIHQTIPMDEENHLKGKGTTSHSDQMERSLSNTKEINDAVGNVELKDVNNATNVRDAGEDLNSNRFIGILNQEKNQAKDQVQSQSQDNSSAQQHKGSKSSHQGGQHTTKEVIILSPDQKEKATQAGKVSKSTDNSVDKDLQANVELNEPREVQSVKSHNSQLNVIVNNKIPTQSQHNVDEHISVAQKIVDHAQVKVNGTKPRQGNGEYAGTQQNNGTGARNQQQNQFPQISNNFTRHTPQTQQSKQVYQDQIPPKDTNKNNIQQQPKKDVAQETAPFTVVQSYASRL</sequence>
<dbReference type="EMBL" id="JAIVGD010000019">
    <property type="protein sequence ID" value="KAH0748234.1"/>
    <property type="molecule type" value="Genomic_DNA"/>
</dbReference>
<feature type="region of interest" description="Disordered" evidence="1">
    <location>
        <begin position="180"/>
        <end position="244"/>
    </location>
</feature>
<feature type="compositionally biased region" description="Low complexity" evidence="1">
    <location>
        <begin position="186"/>
        <end position="199"/>
    </location>
</feature>
<protein>
    <recommendedName>
        <fullName evidence="4">Bifunctional endo-1,4-beta-xylanase xylA</fullName>
    </recommendedName>
</protein>
<dbReference type="Proteomes" id="UP000826656">
    <property type="component" value="Unassembled WGS sequence"/>
</dbReference>
<organism evidence="2 3">
    <name type="scientific">Solanum tuberosum</name>
    <name type="common">Potato</name>
    <dbReference type="NCBI Taxonomy" id="4113"/>
    <lineage>
        <taxon>Eukaryota</taxon>
        <taxon>Viridiplantae</taxon>
        <taxon>Streptophyta</taxon>
        <taxon>Embryophyta</taxon>
        <taxon>Tracheophyta</taxon>
        <taxon>Spermatophyta</taxon>
        <taxon>Magnoliopsida</taxon>
        <taxon>eudicotyledons</taxon>
        <taxon>Gunneridae</taxon>
        <taxon>Pentapetalae</taxon>
        <taxon>asterids</taxon>
        <taxon>lamiids</taxon>
        <taxon>Solanales</taxon>
        <taxon>Solanaceae</taxon>
        <taxon>Solanoideae</taxon>
        <taxon>Solaneae</taxon>
        <taxon>Solanum</taxon>
    </lineage>
</organism>
<reference evidence="2 3" key="1">
    <citation type="journal article" date="2021" name="bioRxiv">
        <title>Chromosome-scale and haplotype-resolved genome assembly of a tetraploid potato cultivar.</title>
        <authorList>
            <person name="Sun H."/>
            <person name="Jiao W.-B."/>
            <person name="Krause K."/>
            <person name="Campoy J.A."/>
            <person name="Goel M."/>
            <person name="Folz-Donahue K."/>
            <person name="Kukat C."/>
            <person name="Huettel B."/>
            <person name="Schneeberger K."/>
        </authorList>
    </citation>
    <scope>NUCLEOTIDE SEQUENCE [LARGE SCALE GENOMIC DNA]</scope>
    <source>
        <strain evidence="2">SolTubOtavaFocal</strain>
        <tissue evidence="2">Leaves</tissue>
    </source>
</reference>
<feature type="region of interest" description="Disordered" evidence="1">
    <location>
        <begin position="54"/>
        <end position="106"/>
    </location>
</feature>
<feature type="compositionally biased region" description="Polar residues" evidence="1">
    <location>
        <begin position="124"/>
        <end position="134"/>
    </location>
</feature>
<evidence type="ECO:0008006" key="4">
    <source>
        <dbReference type="Google" id="ProtNLM"/>
    </source>
</evidence>
<feature type="compositionally biased region" description="Polar residues" evidence="1">
    <location>
        <begin position="9"/>
        <end position="21"/>
    </location>
</feature>
<feature type="region of interest" description="Disordered" evidence="1">
    <location>
        <begin position="1"/>
        <end position="21"/>
    </location>
</feature>
<keyword evidence="3" id="KW-1185">Reference proteome</keyword>
<evidence type="ECO:0000256" key="1">
    <source>
        <dbReference type="SAM" id="MobiDB-lite"/>
    </source>
</evidence>
<evidence type="ECO:0000313" key="2">
    <source>
        <dbReference type="EMBL" id="KAH0748234.1"/>
    </source>
</evidence>
<feature type="compositionally biased region" description="Polar residues" evidence="1">
    <location>
        <begin position="54"/>
        <end position="71"/>
    </location>
</feature>
<comment type="caution">
    <text evidence="2">The sequence shown here is derived from an EMBL/GenBank/DDBJ whole genome shotgun (WGS) entry which is preliminary data.</text>
</comment>
<evidence type="ECO:0000313" key="3">
    <source>
        <dbReference type="Proteomes" id="UP000826656"/>
    </source>
</evidence>
<gene>
    <name evidence="2" type="ORF">KY290_027466</name>
</gene>
<feature type="region of interest" description="Disordered" evidence="1">
    <location>
        <begin position="303"/>
        <end position="380"/>
    </location>
</feature>
<proteinExistence type="predicted"/>
<name>A0ABQ7UFM9_SOLTU</name>
<accession>A0ABQ7UFM9</accession>
<feature type="region of interest" description="Disordered" evidence="1">
    <location>
        <begin position="115"/>
        <end position="134"/>
    </location>
</feature>
<feature type="compositionally biased region" description="Polar residues" evidence="1">
    <location>
        <begin position="316"/>
        <end position="355"/>
    </location>
</feature>